<protein>
    <submittedName>
        <fullName evidence="1">Uncharacterized protein</fullName>
    </submittedName>
</protein>
<gene>
    <name evidence="1" type="ORF">O181_065253</name>
</gene>
<comment type="caution">
    <text evidence="1">The sequence shown here is derived from an EMBL/GenBank/DDBJ whole genome shotgun (WGS) entry which is preliminary data.</text>
</comment>
<keyword evidence="2" id="KW-1185">Reference proteome</keyword>
<evidence type="ECO:0000313" key="2">
    <source>
        <dbReference type="Proteomes" id="UP000765509"/>
    </source>
</evidence>
<accession>A0A9Q3EV15</accession>
<reference evidence="1" key="1">
    <citation type="submission" date="2021-03" db="EMBL/GenBank/DDBJ databases">
        <title>Draft genome sequence of rust myrtle Austropuccinia psidii MF-1, a brazilian biotype.</title>
        <authorList>
            <person name="Quecine M.C."/>
            <person name="Pachon D.M.R."/>
            <person name="Bonatelli M.L."/>
            <person name="Correr F.H."/>
            <person name="Franceschini L.M."/>
            <person name="Leite T.F."/>
            <person name="Margarido G.R.A."/>
            <person name="Almeida C.A."/>
            <person name="Ferrarezi J.A."/>
            <person name="Labate C.A."/>
        </authorList>
    </citation>
    <scope>NUCLEOTIDE SEQUENCE</scope>
    <source>
        <strain evidence="1">MF-1</strain>
    </source>
</reference>
<organism evidence="1 2">
    <name type="scientific">Austropuccinia psidii MF-1</name>
    <dbReference type="NCBI Taxonomy" id="1389203"/>
    <lineage>
        <taxon>Eukaryota</taxon>
        <taxon>Fungi</taxon>
        <taxon>Dikarya</taxon>
        <taxon>Basidiomycota</taxon>
        <taxon>Pucciniomycotina</taxon>
        <taxon>Pucciniomycetes</taxon>
        <taxon>Pucciniales</taxon>
        <taxon>Sphaerophragmiaceae</taxon>
        <taxon>Austropuccinia</taxon>
    </lineage>
</organism>
<evidence type="ECO:0000313" key="1">
    <source>
        <dbReference type="EMBL" id="MBW0525538.1"/>
    </source>
</evidence>
<name>A0A9Q3EV15_9BASI</name>
<proteinExistence type="predicted"/>
<dbReference type="Proteomes" id="UP000765509">
    <property type="component" value="Unassembled WGS sequence"/>
</dbReference>
<dbReference type="EMBL" id="AVOT02031888">
    <property type="protein sequence ID" value="MBW0525538.1"/>
    <property type="molecule type" value="Genomic_DNA"/>
</dbReference>
<dbReference type="AlphaFoldDB" id="A0A9Q3EV15"/>
<sequence>MNLGKALLLRSFTPECTNNQGFYDCEPDSCTLPGSRGTRISMANLKFGPCWNHNKRYEGVIATAFTAYSGNGFIGRNRGTRYPATDFIVPGPTGAHIALSAFLPAERQKLFPTSDQSVLVTASLHYILSSN</sequence>